<evidence type="ECO:0000256" key="6">
    <source>
        <dbReference type="ARBA" id="ARBA00022806"/>
    </source>
</evidence>
<dbReference type="GO" id="GO:1990077">
    <property type="term" value="C:primosome complex"/>
    <property type="evidence" value="ECO:0007669"/>
    <property type="project" value="UniProtKB-UniRule"/>
</dbReference>
<dbReference type="GO" id="GO:0003677">
    <property type="term" value="F:DNA binding"/>
    <property type="evidence" value="ECO:0007669"/>
    <property type="project" value="UniProtKB-UniRule"/>
</dbReference>
<dbReference type="NCBIfam" id="TIGR00665">
    <property type="entry name" value="DnaB"/>
    <property type="match status" value="1"/>
</dbReference>
<evidence type="ECO:0000256" key="5">
    <source>
        <dbReference type="ARBA" id="ARBA00022801"/>
    </source>
</evidence>
<protein>
    <recommendedName>
        <fullName evidence="11 12">Replicative DNA helicase</fullName>
        <ecNumber evidence="11 12">5.6.2.3</ecNumber>
    </recommendedName>
</protein>
<dbReference type="GO" id="GO:0005829">
    <property type="term" value="C:cytosol"/>
    <property type="evidence" value="ECO:0007669"/>
    <property type="project" value="TreeGrafter"/>
</dbReference>
<dbReference type="Proteomes" id="UP000216312">
    <property type="component" value="Unassembled WGS sequence"/>
</dbReference>
<evidence type="ECO:0000256" key="3">
    <source>
        <dbReference type="ARBA" id="ARBA00022705"/>
    </source>
</evidence>
<dbReference type="InterPro" id="IPR007693">
    <property type="entry name" value="DNA_helicase_DnaB-like_N"/>
</dbReference>
<keyword evidence="6 12" id="KW-0347">Helicase</keyword>
<evidence type="ECO:0000256" key="4">
    <source>
        <dbReference type="ARBA" id="ARBA00022741"/>
    </source>
</evidence>
<evidence type="ECO:0000256" key="8">
    <source>
        <dbReference type="ARBA" id="ARBA00023125"/>
    </source>
</evidence>
<dbReference type="Pfam" id="PF00772">
    <property type="entry name" value="DnaB"/>
    <property type="match status" value="1"/>
</dbReference>
<dbReference type="GO" id="GO:0043139">
    <property type="term" value="F:5'-3' DNA helicase activity"/>
    <property type="evidence" value="ECO:0007669"/>
    <property type="project" value="UniProtKB-EC"/>
</dbReference>
<comment type="function">
    <text evidence="12">The main replicative DNA helicase, it participates in initiation and elongation during chromosome replication. Travels ahead of the DNA replisome, separating dsDNA into templates for DNA synthesis. A processive ATP-dependent 5'-3' DNA helicase it has DNA-dependent ATPase activity.</text>
</comment>
<comment type="caution">
    <text evidence="14">The sequence shown here is derived from an EMBL/GenBank/DDBJ whole genome shotgun (WGS) entry which is preliminary data.</text>
</comment>
<evidence type="ECO:0000256" key="9">
    <source>
        <dbReference type="ARBA" id="ARBA00023235"/>
    </source>
</evidence>
<gene>
    <name evidence="14" type="primary">dnaB</name>
    <name evidence="14" type="ORF">CGW93_01035</name>
</gene>
<dbReference type="Gene3D" id="1.10.860.10">
    <property type="entry name" value="DNAb Helicase, Chain A"/>
    <property type="match status" value="1"/>
</dbReference>
<evidence type="ECO:0000256" key="1">
    <source>
        <dbReference type="ARBA" id="ARBA00008428"/>
    </source>
</evidence>
<dbReference type="CDD" id="cd00984">
    <property type="entry name" value="DnaB_C"/>
    <property type="match status" value="1"/>
</dbReference>
<organism evidence="14 15">
    <name type="scientific">candidate division WOR-3 bacterium 4484_18</name>
    <dbReference type="NCBI Taxonomy" id="2020626"/>
    <lineage>
        <taxon>Bacteria</taxon>
        <taxon>Bacteria division WOR-3</taxon>
    </lineage>
</organism>
<evidence type="ECO:0000313" key="14">
    <source>
        <dbReference type="EMBL" id="OYV03386.1"/>
    </source>
</evidence>
<comment type="catalytic activity">
    <reaction evidence="10 12">
        <text>ATP + H2O = ADP + phosphate + H(+)</text>
        <dbReference type="Rhea" id="RHEA:13065"/>
        <dbReference type="ChEBI" id="CHEBI:15377"/>
        <dbReference type="ChEBI" id="CHEBI:15378"/>
        <dbReference type="ChEBI" id="CHEBI:30616"/>
        <dbReference type="ChEBI" id="CHEBI:43474"/>
        <dbReference type="ChEBI" id="CHEBI:456216"/>
        <dbReference type="EC" id="5.6.2.3"/>
    </reaction>
</comment>
<dbReference type="InterPro" id="IPR036185">
    <property type="entry name" value="DNA_heli_DnaB-like_N_sf"/>
</dbReference>
<evidence type="ECO:0000259" key="13">
    <source>
        <dbReference type="PROSITE" id="PS51199"/>
    </source>
</evidence>
<dbReference type="SUPFAM" id="SSF52540">
    <property type="entry name" value="P-loop containing nucleoside triphosphate hydrolases"/>
    <property type="match status" value="1"/>
</dbReference>
<evidence type="ECO:0000256" key="12">
    <source>
        <dbReference type="RuleBase" id="RU362085"/>
    </source>
</evidence>
<feature type="domain" description="SF4 helicase" evidence="13">
    <location>
        <begin position="181"/>
        <end position="443"/>
    </location>
</feature>
<keyword evidence="3 12" id="KW-0235">DNA replication</keyword>
<keyword evidence="9" id="KW-0413">Isomerase</keyword>
<dbReference type="PANTHER" id="PTHR30153">
    <property type="entry name" value="REPLICATIVE DNA HELICASE DNAB"/>
    <property type="match status" value="1"/>
</dbReference>
<dbReference type="SMART" id="SM00382">
    <property type="entry name" value="AAA"/>
    <property type="match status" value="1"/>
</dbReference>
<evidence type="ECO:0000256" key="10">
    <source>
        <dbReference type="ARBA" id="ARBA00048954"/>
    </source>
</evidence>
<dbReference type="FunFam" id="1.10.860.10:FF:000001">
    <property type="entry name" value="Replicative DNA helicase"/>
    <property type="match status" value="1"/>
</dbReference>
<dbReference type="GO" id="GO:0006269">
    <property type="term" value="P:DNA replication, synthesis of primer"/>
    <property type="evidence" value="ECO:0007669"/>
    <property type="project" value="UniProtKB-UniRule"/>
</dbReference>
<dbReference type="Gene3D" id="3.40.50.300">
    <property type="entry name" value="P-loop containing nucleotide triphosphate hydrolases"/>
    <property type="match status" value="1"/>
</dbReference>
<accession>A0A257LWP5</accession>
<dbReference type="EMBL" id="NMUJ01000007">
    <property type="protein sequence ID" value="OYV03386.1"/>
    <property type="molecule type" value="Genomic_DNA"/>
</dbReference>
<keyword evidence="4 12" id="KW-0547">Nucleotide-binding</keyword>
<sequence>MKEKKEQIEAYEPHSVDAERSLLGAMMMSKDAIEKMITILTPNAFYLKSHRQIFETIVEMYESNEVVDVVTLAEKLRNKGILEEIGGKEFLANLLESVASLANIEYYARIVADKAVLREMIRAGKRIIEAAYAMPEDVDETLDEAERLIFSIKEKRIKKGFIPVRAVLTDVFEMIEKAYRERRFVTGIPSGFNDLDKYTAGFHDSEFIVLAARPGMGKTAFALNIIEHLAVRSDPSVPVAFFSLEMSKEHVVQRLLCMHAQVGIHKVRTGNITQEDLSRLYTASGNLSESPIFIDDTPAISILELRAKARRLKSREDVKLIIIDYLQLITSHRRMENRQQEISFISRSLKDLAKELDLPVIAVSQLSRAAAREKRPPKLSDLRESGAIEQDADIVIFLHKPETEAEQNIFQVIIGKNRNGPVGITQLYFQEDYTRFVELERQYEGT</sequence>
<dbReference type="SUPFAM" id="SSF48024">
    <property type="entry name" value="N-terminal domain of DnaB helicase"/>
    <property type="match status" value="1"/>
</dbReference>
<dbReference type="InterPro" id="IPR016136">
    <property type="entry name" value="DNA_helicase_N/primase_C"/>
</dbReference>
<evidence type="ECO:0000313" key="15">
    <source>
        <dbReference type="Proteomes" id="UP000216312"/>
    </source>
</evidence>
<dbReference type="InterPro" id="IPR007694">
    <property type="entry name" value="DNA_helicase_DnaB-like_C"/>
</dbReference>
<proteinExistence type="inferred from homology"/>
<dbReference type="InterPro" id="IPR027417">
    <property type="entry name" value="P-loop_NTPase"/>
</dbReference>
<dbReference type="GO" id="GO:0005524">
    <property type="term" value="F:ATP binding"/>
    <property type="evidence" value="ECO:0007669"/>
    <property type="project" value="UniProtKB-UniRule"/>
</dbReference>
<dbReference type="PROSITE" id="PS51199">
    <property type="entry name" value="SF4_HELICASE"/>
    <property type="match status" value="1"/>
</dbReference>
<evidence type="ECO:0000256" key="11">
    <source>
        <dbReference type="NCBIfam" id="TIGR00665"/>
    </source>
</evidence>
<dbReference type="AlphaFoldDB" id="A0A257LWP5"/>
<dbReference type="EC" id="5.6.2.3" evidence="11 12"/>
<keyword evidence="2 12" id="KW-0639">Primosome</keyword>
<dbReference type="InterPro" id="IPR003593">
    <property type="entry name" value="AAA+_ATPase"/>
</dbReference>
<comment type="similarity">
    <text evidence="1 12">Belongs to the helicase family. DnaB subfamily.</text>
</comment>
<keyword evidence="7 12" id="KW-0067">ATP-binding</keyword>
<dbReference type="Pfam" id="PF03796">
    <property type="entry name" value="DnaB_C"/>
    <property type="match status" value="1"/>
</dbReference>
<keyword evidence="8 12" id="KW-0238">DNA-binding</keyword>
<dbReference type="InterPro" id="IPR007692">
    <property type="entry name" value="DNA_helicase_DnaB"/>
</dbReference>
<evidence type="ECO:0000256" key="7">
    <source>
        <dbReference type="ARBA" id="ARBA00022840"/>
    </source>
</evidence>
<evidence type="ECO:0000256" key="2">
    <source>
        <dbReference type="ARBA" id="ARBA00022515"/>
    </source>
</evidence>
<dbReference type="PANTHER" id="PTHR30153:SF2">
    <property type="entry name" value="REPLICATIVE DNA HELICASE"/>
    <property type="match status" value="1"/>
</dbReference>
<dbReference type="GO" id="GO:0016887">
    <property type="term" value="F:ATP hydrolysis activity"/>
    <property type="evidence" value="ECO:0007669"/>
    <property type="project" value="RHEA"/>
</dbReference>
<reference evidence="15" key="1">
    <citation type="submission" date="2017-07" db="EMBL/GenBank/DDBJ databases">
        <title>Novel pathways for hydrocarbon cycling and metabolic interdependencies in hydrothermal sediment communities.</title>
        <authorList>
            <person name="Dombrowski N."/>
            <person name="Seitz K."/>
            <person name="Teske A."/>
            <person name="Baker B."/>
        </authorList>
    </citation>
    <scope>NUCLEOTIDE SEQUENCE [LARGE SCALE GENOMIC DNA]</scope>
</reference>
<name>A0A257LWP5_UNCW3</name>
<keyword evidence="5 12" id="KW-0378">Hydrolase</keyword>